<dbReference type="Gene3D" id="3.40.30.10">
    <property type="entry name" value="Glutaredoxin"/>
    <property type="match status" value="1"/>
</dbReference>
<dbReference type="InterPro" id="IPR036249">
    <property type="entry name" value="Thioredoxin-like_sf"/>
</dbReference>
<reference evidence="4" key="1">
    <citation type="submission" date="2021-01" db="EMBL/GenBank/DDBJ databases">
        <title>Caligus Genome Assembly.</title>
        <authorList>
            <person name="Gallardo-Escarate C."/>
        </authorList>
    </citation>
    <scope>NUCLEOTIDE SEQUENCE [LARGE SCALE GENOMIC DNA]</scope>
</reference>
<dbReference type="GO" id="GO:0005783">
    <property type="term" value="C:endoplasmic reticulum"/>
    <property type="evidence" value="ECO:0007669"/>
    <property type="project" value="TreeGrafter"/>
</dbReference>
<keyword evidence="3" id="KW-0413">Isomerase</keyword>
<dbReference type="EMBL" id="CP045902">
    <property type="protein sequence ID" value="QQP38010.1"/>
    <property type="molecule type" value="Genomic_DNA"/>
</dbReference>
<feature type="non-terminal residue" evidence="3">
    <location>
        <position position="1"/>
    </location>
</feature>
<sequence>YSKAAKELAKDGIPLAKVDASKEDSLAKEFMIQGFPTLILFKKGEKVEQYDGPRSSKDIIEYMRKQSDPTTSRPHPSLYLS</sequence>
<dbReference type="AlphaFoldDB" id="A0A7T8GV02"/>
<dbReference type="CDD" id="cd02961">
    <property type="entry name" value="PDI_a_family"/>
    <property type="match status" value="1"/>
</dbReference>
<dbReference type="GO" id="GO:0003756">
    <property type="term" value="F:protein disulfide isomerase activity"/>
    <property type="evidence" value="ECO:0007669"/>
    <property type="project" value="TreeGrafter"/>
</dbReference>
<dbReference type="Proteomes" id="UP000595437">
    <property type="component" value="Chromosome 13"/>
</dbReference>
<feature type="non-terminal residue" evidence="3">
    <location>
        <position position="81"/>
    </location>
</feature>
<dbReference type="PANTHER" id="PTHR18929">
    <property type="entry name" value="PROTEIN DISULFIDE ISOMERASE"/>
    <property type="match status" value="1"/>
</dbReference>
<protein>
    <submittedName>
        <fullName evidence="3">Protein disulfide-isomerase</fullName>
    </submittedName>
</protein>
<dbReference type="GO" id="GO:0006457">
    <property type="term" value="P:protein folding"/>
    <property type="evidence" value="ECO:0007669"/>
    <property type="project" value="TreeGrafter"/>
</dbReference>
<evidence type="ECO:0000313" key="4">
    <source>
        <dbReference type="Proteomes" id="UP000595437"/>
    </source>
</evidence>
<gene>
    <name evidence="3" type="ORF">FKW44_018472</name>
</gene>
<keyword evidence="4" id="KW-1185">Reference proteome</keyword>
<organism evidence="3 4">
    <name type="scientific">Caligus rogercresseyi</name>
    <name type="common">Sea louse</name>
    <dbReference type="NCBI Taxonomy" id="217165"/>
    <lineage>
        <taxon>Eukaryota</taxon>
        <taxon>Metazoa</taxon>
        <taxon>Ecdysozoa</taxon>
        <taxon>Arthropoda</taxon>
        <taxon>Crustacea</taxon>
        <taxon>Multicrustacea</taxon>
        <taxon>Hexanauplia</taxon>
        <taxon>Copepoda</taxon>
        <taxon>Siphonostomatoida</taxon>
        <taxon>Caligidae</taxon>
        <taxon>Caligus</taxon>
    </lineage>
</organism>
<dbReference type="SUPFAM" id="SSF52833">
    <property type="entry name" value="Thioredoxin-like"/>
    <property type="match status" value="1"/>
</dbReference>
<accession>A0A7T8GV02</accession>
<feature type="domain" description="Thioredoxin" evidence="2">
    <location>
        <begin position="1"/>
        <end position="64"/>
    </location>
</feature>
<evidence type="ECO:0000256" key="1">
    <source>
        <dbReference type="ARBA" id="ARBA00006347"/>
    </source>
</evidence>
<evidence type="ECO:0000313" key="3">
    <source>
        <dbReference type="EMBL" id="QQP38010.1"/>
    </source>
</evidence>
<dbReference type="GO" id="GO:0034976">
    <property type="term" value="P:response to endoplasmic reticulum stress"/>
    <property type="evidence" value="ECO:0007669"/>
    <property type="project" value="TreeGrafter"/>
</dbReference>
<comment type="similarity">
    <text evidence="1">Belongs to the protein disulfide isomerase family.</text>
</comment>
<dbReference type="InterPro" id="IPR013766">
    <property type="entry name" value="Thioredoxin_domain"/>
</dbReference>
<dbReference type="OrthoDB" id="10264505at2759"/>
<dbReference type="Pfam" id="PF00085">
    <property type="entry name" value="Thioredoxin"/>
    <property type="match status" value="1"/>
</dbReference>
<name>A0A7T8GV02_CALRO</name>
<evidence type="ECO:0000259" key="2">
    <source>
        <dbReference type="Pfam" id="PF00085"/>
    </source>
</evidence>
<proteinExistence type="inferred from homology"/>